<dbReference type="EMBL" id="SCKG01000005">
    <property type="protein sequence ID" value="TDH12800.1"/>
    <property type="molecule type" value="Genomic_DNA"/>
</dbReference>
<feature type="region of interest" description="Disordered" evidence="11">
    <location>
        <begin position="582"/>
        <end position="714"/>
    </location>
</feature>
<feature type="binding site" evidence="8">
    <location>
        <position position="543"/>
    </location>
    <ligand>
        <name>AMP</name>
        <dbReference type="ChEBI" id="CHEBI:456215"/>
    </ligand>
</feature>
<organism evidence="13 14">
    <name type="scientific">Perca flavescens</name>
    <name type="common">American yellow perch</name>
    <name type="synonym">Morone flavescens</name>
    <dbReference type="NCBI Taxonomy" id="8167"/>
    <lineage>
        <taxon>Eukaryota</taxon>
        <taxon>Metazoa</taxon>
        <taxon>Chordata</taxon>
        <taxon>Craniata</taxon>
        <taxon>Vertebrata</taxon>
        <taxon>Euteleostomi</taxon>
        <taxon>Actinopterygii</taxon>
        <taxon>Neopterygii</taxon>
        <taxon>Teleostei</taxon>
        <taxon>Neoteleostei</taxon>
        <taxon>Acanthomorphata</taxon>
        <taxon>Eupercaria</taxon>
        <taxon>Perciformes</taxon>
        <taxon>Percoidei</taxon>
        <taxon>Percidae</taxon>
        <taxon>Percinae</taxon>
        <taxon>Perca</taxon>
    </lineage>
</organism>
<dbReference type="GO" id="GO:0006198">
    <property type="term" value="P:cAMP catabolic process"/>
    <property type="evidence" value="ECO:0007669"/>
    <property type="project" value="UniProtKB-UniPathway"/>
</dbReference>
<dbReference type="AlphaFoldDB" id="A0A484DDU1"/>
<dbReference type="Pfam" id="PF00233">
    <property type="entry name" value="PDEase_I"/>
    <property type="match status" value="1"/>
</dbReference>
<accession>A0A484DDU1</accession>
<comment type="catalytic activity">
    <reaction evidence="6">
        <text>3',5'-cyclic AMP + H2O = AMP + H(+)</text>
        <dbReference type="Rhea" id="RHEA:25277"/>
        <dbReference type="ChEBI" id="CHEBI:15377"/>
        <dbReference type="ChEBI" id="CHEBI:15378"/>
        <dbReference type="ChEBI" id="CHEBI:58165"/>
        <dbReference type="ChEBI" id="CHEBI:456215"/>
        <dbReference type="EC" id="3.1.4.53"/>
    </reaction>
    <physiologicalReaction direction="left-to-right" evidence="6">
        <dbReference type="Rhea" id="RHEA:25278"/>
    </physiologicalReaction>
</comment>
<feature type="binding site" evidence="9">
    <location>
        <position position="374"/>
    </location>
    <ligand>
        <name>Zn(2+)</name>
        <dbReference type="ChEBI" id="CHEBI:29105"/>
        <label>1</label>
    </ligand>
</feature>
<dbReference type="GO" id="GO:0046872">
    <property type="term" value="F:metal ion binding"/>
    <property type="evidence" value="ECO:0007669"/>
    <property type="project" value="UniProtKB-KW"/>
</dbReference>
<evidence type="ECO:0000313" key="14">
    <source>
        <dbReference type="Proteomes" id="UP000295070"/>
    </source>
</evidence>
<evidence type="ECO:0000259" key="12">
    <source>
        <dbReference type="PROSITE" id="PS51845"/>
    </source>
</evidence>
<feature type="binding site" evidence="8">
    <location>
        <begin position="334"/>
        <end position="338"/>
    </location>
    <ligand>
        <name>AMP</name>
        <dbReference type="ChEBI" id="CHEBI:456215"/>
    </ligand>
</feature>
<dbReference type="InterPro" id="IPR002073">
    <property type="entry name" value="PDEase_catalytic_dom"/>
</dbReference>
<feature type="compositionally biased region" description="Acidic residues" evidence="11">
    <location>
        <begin position="700"/>
        <end position="714"/>
    </location>
</feature>
<dbReference type="InterPro" id="IPR040844">
    <property type="entry name" value="PDE4_UCR"/>
</dbReference>
<comment type="caution">
    <text evidence="13">The sequence shown here is derived from an EMBL/GenBank/DDBJ whole genome shotgun (WGS) entry which is preliminary data.</text>
</comment>
<evidence type="ECO:0000256" key="9">
    <source>
        <dbReference type="PIRSR" id="PIRSR623088-3"/>
    </source>
</evidence>
<feature type="compositionally biased region" description="Acidic residues" evidence="11">
    <location>
        <begin position="629"/>
        <end position="652"/>
    </location>
</feature>
<evidence type="ECO:0000256" key="3">
    <source>
        <dbReference type="ARBA" id="ARBA00022723"/>
    </source>
</evidence>
<feature type="region of interest" description="Disordered" evidence="11">
    <location>
        <begin position="215"/>
        <end position="241"/>
    </location>
</feature>
<protein>
    <recommendedName>
        <fullName evidence="10">Phosphodiesterase</fullName>
        <ecNumber evidence="10">3.1.4.-</ecNumber>
    </recommendedName>
</protein>
<feature type="domain" description="PDEase" evidence="12">
    <location>
        <begin position="258"/>
        <end position="587"/>
    </location>
</feature>
<evidence type="ECO:0000256" key="10">
    <source>
        <dbReference type="RuleBase" id="RU363067"/>
    </source>
</evidence>
<dbReference type="InterPro" id="IPR023174">
    <property type="entry name" value="PDEase_CS"/>
</dbReference>
<feature type="binding site" evidence="9">
    <location>
        <position position="492"/>
    </location>
    <ligand>
        <name>Zn(2+)</name>
        <dbReference type="ChEBI" id="CHEBI:29105"/>
        <label>1</label>
    </ligand>
</feature>
<feature type="binding site" evidence="9">
    <location>
        <position position="375"/>
    </location>
    <ligand>
        <name>Zn(2+)</name>
        <dbReference type="ChEBI" id="CHEBI:29105"/>
        <label>2</label>
    </ligand>
</feature>
<dbReference type="GO" id="GO:0007165">
    <property type="term" value="P:signal transduction"/>
    <property type="evidence" value="ECO:0007669"/>
    <property type="project" value="InterPro"/>
</dbReference>
<dbReference type="Gene3D" id="1.10.1300.10">
    <property type="entry name" value="3'5'-cyclic nucleotide phosphodiesterase, catalytic domain"/>
    <property type="match status" value="1"/>
</dbReference>
<gene>
    <name evidence="13" type="ORF">EPR50_G00051710</name>
</gene>
<dbReference type="SUPFAM" id="SSF109604">
    <property type="entry name" value="HD-domain/PDEase-like"/>
    <property type="match status" value="1"/>
</dbReference>
<dbReference type="InterPro" id="IPR023088">
    <property type="entry name" value="PDEase"/>
</dbReference>
<dbReference type="SMART" id="SM00471">
    <property type="entry name" value="HDc"/>
    <property type="match status" value="1"/>
</dbReference>
<dbReference type="InterPro" id="IPR003607">
    <property type="entry name" value="HD/PDEase_dom"/>
</dbReference>
<feature type="compositionally biased region" description="Polar residues" evidence="11">
    <location>
        <begin position="653"/>
        <end position="664"/>
    </location>
</feature>
<feature type="binding site" evidence="8">
    <location>
        <position position="492"/>
    </location>
    <ligand>
        <name>AMP</name>
        <dbReference type="ChEBI" id="CHEBI:456215"/>
    </ligand>
</feature>
<proteinExistence type="inferred from homology"/>
<evidence type="ECO:0000256" key="1">
    <source>
        <dbReference type="ARBA" id="ARBA00004703"/>
    </source>
</evidence>
<comment type="cofactor">
    <cofactor evidence="10">
        <name>a divalent metal cation</name>
        <dbReference type="ChEBI" id="CHEBI:60240"/>
    </cofactor>
    <text evidence="10">Binds 2 divalent metal cations per subunit. Site 1 may preferentially bind zinc ions, while site 2 has a preference for magnesium and/or manganese ions.</text>
</comment>
<feature type="active site" description="Proton donor" evidence="7">
    <location>
        <position position="334"/>
    </location>
</feature>
<feature type="binding site" evidence="9">
    <location>
        <position position="338"/>
    </location>
    <ligand>
        <name>Zn(2+)</name>
        <dbReference type="ChEBI" id="CHEBI:29105"/>
        <label>1</label>
    </ligand>
</feature>
<dbReference type="FunFam" id="1.10.1300.10:FF:000001">
    <property type="entry name" value="Phosphodiesterase"/>
    <property type="match status" value="1"/>
</dbReference>
<keyword evidence="4 10" id="KW-0378">Hydrolase</keyword>
<evidence type="ECO:0000313" key="13">
    <source>
        <dbReference type="EMBL" id="TDH12800.1"/>
    </source>
</evidence>
<name>A0A484DDU1_PERFV</name>
<dbReference type="PROSITE" id="PS51845">
    <property type="entry name" value="PDEASE_I_2"/>
    <property type="match status" value="1"/>
</dbReference>
<dbReference type="Pfam" id="PF18100">
    <property type="entry name" value="PDE4_UCR"/>
    <property type="match status" value="1"/>
</dbReference>
<dbReference type="PRINTS" id="PR00387">
    <property type="entry name" value="PDIESTERASE1"/>
</dbReference>
<evidence type="ECO:0000256" key="5">
    <source>
        <dbReference type="ARBA" id="ARBA00023149"/>
    </source>
</evidence>
<dbReference type="PANTHER" id="PTHR11347">
    <property type="entry name" value="CYCLIC NUCLEOTIDE PHOSPHODIESTERASE"/>
    <property type="match status" value="1"/>
</dbReference>
<keyword evidence="14" id="KW-1185">Reference proteome</keyword>
<evidence type="ECO:0000256" key="8">
    <source>
        <dbReference type="PIRSR" id="PIRSR623088-2"/>
    </source>
</evidence>
<dbReference type="CDD" id="cd00077">
    <property type="entry name" value="HDc"/>
    <property type="match status" value="1"/>
</dbReference>
<dbReference type="EC" id="3.1.4.-" evidence="10"/>
<dbReference type="STRING" id="8167.A0A484DDU1"/>
<keyword evidence="5" id="KW-0114">cAMP</keyword>
<evidence type="ECO:0000256" key="4">
    <source>
        <dbReference type="ARBA" id="ARBA00022801"/>
    </source>
</evidence>
<evidence type="ECO:0000256" key="2">
    <source>
        <dbReference type="ARBA" id="ARBA00009517"/>
    </source>
</evidence>
<feature type="compositionally biased region" description="Acidic residues" evidence="11">
    <location>
        <begin position="670"/>
        <end position="688"/>
    </location>
</feature>
<keyword evidence="3 9" id="KW-0479">Metal-binding</keyword>
<dbReference type="GO" id="GO:0004115">
    <property type="term" value="F:3',5'-cyclic-AMP phosphodiesterase activity"/>
    <property type="evidence" value="ECO:0007669"/>
    <property type="project" value="UniProtKB-EC"/>
</dbReference>
<dbReference type="InterPro" id="IPR036971">
    <property type="entry name" value="PDEase_catalytic_dom_sf"/>
</dbReference>
<comment type="pathway">
    <text evidence="1">Purine metabolism; 3',5'-cyclic AMP degradation; AMP from 3',5'-cyclic AMP: step 1/1.</text>
</comment>
<evidence type="ECO:0000256" key="7">
    <source>
        <dbReference type="PIRSR" id="PIRSR623088-1"/>
    </source>
</evidence>
<dbReference type="Proteomes" id="UP000295070">
    <property type="component" value="Chromosome 5"/>
</dbReference>
<evidence type="ECO:0000256" key="6">
    <source>
        <dbReference type="ARBA" id="ARBA00033681"/>
    </source>
</evidence>
<reference evidence="13 14" key="1">
    <citation type="submission" date="2019-01" db="EMBL/GenBank/DDBJ databases">
        <title>A chromosome-scale genome assembly of the yellow perch, Perca flavescens.</title>
        <authorList>
            <person name="Feron R."/>
            <person name="Morvezen R."/>
            <person name="Bestin A."/>
            <person name="Haffray P."/>
            <person name="Klopp C."/>
            <person name="Zahm M."/>
            <person name="Cabau C."/>
            <person name="Roques C."/>
            <person name="Donnadieu C."/>
            <person name="Bouchez O."/>
            <person name="Christie M."/>
            <person name="Larson W."/>
            <person name="Guiguen Y."/>
        </authorList>
    </citation>
    <scope>NUCLEOTIDE SEQUENCE [LARGE SCALE GENOMIC DNA]</scope>
    <source>
        <strain evidence="13">YP-PL-M2</strain>
        <tissue evidence="13">Blood</tissue>
    </source>
</reference>
<sequence>MSIILKPRSRSTSSLKNTEGICFDVDNGTSSGRSPLDPMASPGSGLILQANFVHSQRRESFLYRSDSDYDLSPKSMSRNSSIASDIHGDDMIVTPFAQVLASLRTVRNNFGALTNLQQDRASNKRSPMCNPPPITKTTFTEEAYQKLATETLEELDWCLDQLETLQTRHSVSEMASNKFKRMLNRELTHLSEMSRSGNQVSEFISSTFLDKQHEVEMPTPQTQKEKEKKNKPMSQISGVKKLQHSSSLTNSNIPRFGVKTETEDELAKELEHVNKWGLNVFKISEFSGNRPLTVMMHTIFQERDLLKTFKIPLDTFITYLMTLEDHYHGDVAYHNNIHAADVTQSTHVLLSTPALEAVFTDLEILAAIFASAIHDVDHPGVSNQFLINTNSELALMYNDSSVLENHHLAVGFKLLQEENCDIFQNMTKKQRQSLRKMVIDIVLATDMSKHMNLLADLKTMVETKKVTSSGVLLLDNYSDRIQVLQNMVHCADLSNPTKPLQLYRQWTDRIMEEFFSQGDRERERSMEISPMCDKHNASVEKSQVGFIDYIVHPLWETWADLVHPDAQDILDTLEDNREWYQSTIPQSPSPTLDEPEDGTRPPGGDKFQFELTLEEDGESDTEKDSGSQPEEEDDEDEEEEEEEEEEEDEENSCTDSKTLCTQDSESTEIPLDEQVGEDEEEEVAEEGETPGSQPCAVGEEVAEEEEEKEETPHT</sequence>
<comment type="similarity">
    <text evidence="2">Belongs to the cyclic nucleotide phosphodiesterase family. PDE4 subfamily.</text>
</comment>
<evidence type="ECO:0000256" key="11">
    <source>
        <dbReference type="SAM" id="MobiDB-lite"/>
    </source>
</evidence>
<feature type="binding site" evidence="9">
    <location>
        <position position="375"/>
    </location>
    <ligand>
        <name>Zn(2+)</name>
        <dbReference type="ChEBI" id="CHEBI:29105"/>
        <label>1</label>
    </ligand>
</feature>
<feature type="binding site" evidence="8">
    <location>
        <position position="375"/>
    </location>
    <ligand>
        <name>AMP</name>
        <dbReference type="ChEBI" id="CHEBI:456215"/>
    </ligand>
</feature>
<dbReference type="UniPathway" id="UPA00762">
    <property type="reaction ID" value="UER00747"/>
</dbReference>
<dbReference type="PROSITE" id="PS00126">
    <property type="entry name" value="PDEASE_I_1"/>
    <property type="match status" value="1"/>
</dbReference>